<dbReference type="Pfam" id="PF13241">
    <property type="entry name" value="NAD_binding_7"/>
    <property type="match status" value="1"/>
</dbReference>
<evidence type="ECO:0000256" key="6">
    <source>
        <dbReference type="ARBA" id="ARBA00047561"/>
    </source>
</evidence>
<dbReference type="UniPathway" id="UPA00262">
    <property type="reaction ID" value="UER00222"/>
</dbReference>
<evidence type="ECO:0000256" key="1">
    <source>
        <dbReference type="ARBA" id="ARBA00005010"/>
    </source>
</evidence>
<dbReference type="InterPro" id="IPR028161">
    <property type="entry name" value="Met8-like"/>
</dbReference>
<dbReference type="SUPFAM" id="SSF51735">
    <property type="entry name" value="NAD(P)-binding Rossmann-fold domains"/>
    <property type="match status" value="1"/>
</dbReference>
<dbReference type="EC" id="1.3.1.76" evidence="2"/>
<sequence>MRYYPAFLDLTHARCLVVGYGGVGRRKLATLLEASPASVLVLDPSDRATHPEDAQRLLDAPQVVYASRSFEERDLDDVFLCTAATPSLEENGRIARLCRDRGVLCNVADDPDAGSFIVPSHVELEGLTVALSTGGQSPALARRLRRDLESYLAGYGALSTLLGRLRPRVLALGMETPVNTAIFRGLVESNLKDALAAADHEKACGILRAHLPDALHPVLEDLLHDLV</sequence>
<dbReference type="EMBL" id="QMIF01000003">
    <property type="protein sequence ID" value="TVM35270.1"/>
    <property type="molecule type" value="Genomic_DNA"/>
</dbReference>
<dbReference type="Gene3D" id="3.40.50.720">
    <property type="entry name" value="NAD(P)-binding Rossmann-like Domain"/>
    <property type="match status" value="1"/>
</dbReference>
<evidence type="ECO:0000259" key="7">
    <source>
        <dbReference type="Pfam" id="PF14824"/>
    </source>
</evidence>
<evidence type="ECO:0000256" key="5">
    <source>
        <dbReference type="ARBA" id="ARBA00023244"/>
    </source>
</evidence>
<organism evidence="8 9">
    <name type="scientific">Oceanidesulfovibrio marinus</name>
    <dbReference type="NCBI Taxonomy" id="370038"/>
    <lineage>
        <taxon>Bacteria</taxon>
        <taxon>Pseudomonadati</taxon>
        <taxon>Thermodesulfobacteriota</taxon>
        <taxon>Desulfovibrionia</taxon>
        <taxon>Desulfovibrionales</taxon>
        <taxon>Desulfovibrionaceae</taxon>
        <taxon>Oceanidesulfovibrio</taxon>
    </lineage>
</organism>
<accession>A0A6P1ZKF2</accession>
<dbReference type="Proteomes" id="UP000434052">
    <property type="component" value="Unassembled WGS sequence"/>
</dbReference>
<name>A0A6P1ZKF2_9BACT</name>
<dbReference type="PANTHER" id="PTHR35330:SF1">
    <property type="entry name" value="SIROHEME BIOSYNTHESIS PROTEIN MET8"/>
    <property type="match status" value="1"/>
</dbReference>
<keyword evidence="4" id="KW-0520">NAD</keyword>
<dbReference type="Pfam" id="PF14824">
    <property type="entry name" value="Sirohm_synth_M"/>
    <property type="match status" value="1"/>
</dbReference>
<evidence type="ECO:0000256" key="2">
    <source>
        <dbReference type="ARBA" id="ARBA00012400"/>
    </source>
</evidence>
<comment type="pathway">
    <text evidence="1">Porphyrin-containing compound metabolism; siroheme biosynthesis; sirohydrochlorin from precorrin-2: step 1/1.</text>
</comment>
<protein>
    <recommendedName>
        <fullName evidence="2">precorrin-2 dehydrogenase</fullName>
        <ecNumber evidence="2">1.3.1.76</ecNumber>
    </recommendedName>
</protein>
<evidence type="ECO:0000313" key="9">
    <source>
        <dbReference type="Proteomes" id="UP000434052"/>
    </source>
</evidence>
<proteinExistence type="predicted"/>
<dbReference type="InterPro" id="IPR006367">
    <property type="entry name" value="Sirohaem_synthase_N"/>
</dbReference>
<comment type="caution">
    <text evidence="8">The sequence shown here is derived from an EMBL/GenBank/DDBJ whole genome shotgun (WGS) entry which is preliminary data.</text>
</comment>
<dbReference type="OrthoDB" id="9815856at2"/>
<comment type="catalytic activity">
    <reaction evidence="6">
        <text>precorrin-2 + NAD(+) = sirohydrochlorin + NADH + 2 H(+)</text>
        <dbReference type="Rhea" id="RHEA:15613"/>
        <dbReference type="ChEBI" id="CHEBI:15378"/>
        <dbReference type="ChEBI" id="CHEBI:57540"/>
        <dbReference type="ChEBI" id="CHEBI:57945"/>
        <dbReference type="ChEBI" id="CHEBI:58351"/>
        <dbReference type="ChEBI" id="CHEBI:58827"/>
        <dbReference type="EC" id="1.3.1.76"/>
    </reaction>
</comment>
<dbReference type="GO" id="GO:0019354">
    <property type="term" value="P:siroheme biosynthetic process"/>
    <property type="evidence" value="ECO:0007669"/>
    <property type="project" value="UniProtKB-UniPathway"/>
</dbReference>
<dbReference type="InterPro" id="IPR028281">
    <property type="entry name" value="Sirohaem_synthase_central"/>
</dbReference>
<dbReference type="Gene3D" id="3.30.160.110">
    <property type="entry name" value="Siroheme synthase, domain 2"/>
    <property type="match status" value="1"/>
</dbReference>
<dbReference type="GO" id="GO:0004325">
    <property type="term" value="F:ferrochelatase activity"/>
    <property type="evidence" value="ECO:0007669"/>
    <property type="project" value="InterPro"/>
</dbReference>
<dbReference type="PANTHER" id="PTHR35330">
    <property type="entry name" value="SIROHEME BIOSYNTHESIS PROTEIN MET8"/>
    <property type="match status" value="1"/>
</dbReference>
<dbReference type="SUPFAM" id="SSF75615">
    <property type="entry name" value="Siroheme synthase middle domains-like"/>
    <property type="match status" value="1"/>
</dbReference>
<dbReference type="AlphaFoldDB" id="A0A6P1ZKF2"/>
<dbReference type="RefSeq" id="WP_144234624.1">
    <property type="nucleotide sequence ID" value="NZ_QMIF01000003.1"/>
</dbReference>
<keyword evidence="5" id="KW-0627">Porphyrin biosynthesis</keyword>
<keyword evidence="3" id="KW-0560">Oxidoreductase</keyword>
<dbReference type="NCBIfam" id="TIGR01470">
    <property type="entry name" value="cysG_Nterm"/>
    <property type="match status" value="1"/>
</dbReference>
<evidence type="ECO:0000256" key="3">
    <source>
        <dbReference type="ARBA" id="ARBA00023002"/>
    </source>
</evidence>
<evidence type="ECO:0000313" key="8">
    <source>
        <dbReference type="EMBL" id="TVM35270.1"/>
    </source>
</evidence>
<dbReference type="GO" id="GO:0043115">
    <property type="term" value="F:precorrin-2 dehydrogenase activity"/>
    <property type="evidence" value="ECO:0007669"/>
    <property type="project" value="UniProtKB-EC"/>
</dbReference>
<feature type="domain" description="Siroheme synthase central" evidence="7">
    <location>
        <begin position="126"/>
        <end position="150"/>
    </location>
</feature>
<gene>
    <name evidence="8" type="ORF">DQK91_06630</name>
</gene>
<evidence type="ECO:0000256" key="4">
    <source>
        <dbReference type="ARBA" id="ARBA00023027"/>
    </source>
</evidence>
<reference evidence="8 9" key="1">
    <citation type="submission" date="2018-06" db="EMBL/GenBank/DDBJ databases">
        <title>Complete genome of Desulfovibrio marinus P48SEP.</title>
        <authorList>
            <person name="Crispim J.S."/>
            <person name="Vidigal P.M.P."/>
            <person name="Silva L.C.F."/>
            <person name="Araujo L.C."/>
            <person name="Laguardia C.N."/>
            <person name="Dias R.S."/>
            <person name="Sousa M.P."/>
            <person name="Paula S.O."/>
            <person name="Silva C."/>
        </authorList>
    </citation>
    <scope>NUCLEOTIDE SEQUENCE [LARGE SCALE GENOMIC DNA]</scope>
    <source>
        <strain evidence="8 9">P48SEP</strain>
    </source>
</reference>
<dbReference type="InterPro" id="IPR036291">
    <property type="entry name" value="NAD(P)-bd_dom_sf"/>
</dbReference>